<evidence type="ECO:0000256" key="3">
    <source>
        <dbReference type="ARBA" id="ARBA00022989"/>
    </source>
</evidence>
<dbReference type="RefSeq" id="WP_271199561.1">
    <property type="nucleotide sequence ID" value="NZ_BSFL01000001.1"/>
</dbReference>
<evidence type="ECO:0008006" key="8">
    <source>
        <dbReference type="Google" id="ProtNLM"/>
    </source>
</evidence>
<name>A0A9W6JME3_9HYPH</name>
<evidence type="ECO:0000313" key="7">
    <source>
        <dbReference type="Proteomes" id="UP001143309"/>
    </source>
</evidence>
<proteinExistence type="predicted"/>
<dbReference type="GO" id="GO:0016020">
    <property type="term" value="C:membrane"/>
    <property type="evidence" value="ECO:0007669"/>
    <property type="project" value="UniProtKB-SubCell"/>
</dbReference>
<dbReference type="InterPro" id="IPR023352">
    <property type="entry name" value="MAPEG-like_dom_sf"/>
</dbReference>
<feature type="transmembrane region" description="Helical" evidence="5">
    <location>
        <begin position="115"/>
        <end position="138"/>
    </location>
</feature>
<dbReference type="EMBL" id="BSFL01000001">
    <property type="protein sequence ID" value="GLK79071.1"/>
    <property type="molecule type" value="Genomic_DNA"/>
</dbReference>
<evidence type="ECO:0000256" key="1">
    <source>
        <dbReference type="ARBA" id="ARBA00004370"/>
    </source>
</evidence>
<evidence type="ECO:0000256" key="2">
    <source>
        <dbReference type="ARBA" id="ARBA00022692"/>
    </source>
</evidence>
<feature type="transmembrane region" description="Helical" evidence="5">
    <location>
        <begin position="6"/>
        <end position="24"/>
    </location>
</feature>
<reference evidence="6" key="2">
    <citation type="submission" date="2023-01" db="EMBL/GenBank/DDBJ databases">
        <authorList>
            <person name="Sun Q."/>
            <person name="Evtushenko L."/>
        </authorList>
    </citation>
    <scope>NUCLEOTIDE SEQUENCE</scope>
    <source>
        <strain evidence="6">VKM B-2748</strain>
    </source>
</reference>
<protein>
    <recommendedName>
        <fullName evidence="8">MAPEG family protein</fullName>
    </recommendedName>
</protein>
<reference evidence="6" key="1">
    <citation type="journal article" date="2014" name="Int. J. Syst. Evol. Microbiol.">
        <title>Complete genome sequence of Corynebacterium casei LMG S-19264T (=DSM 44701T), isolated from a smear-ripened cheese.</title>
        <authorList>
            <consortium name="US DOE Joint Genome Institute (JGI-PGF)"/>
            <person name="Walter F."/>
            <person name="Albersmeier A."/>
            <person name="Kalinowski J."/>
            <person name="Ruckert C."/>
        </authorList>
    </citation>
    <scope>NUCLEOTIDE SEQUENCE</scope>
    <source>
        <strain evidence="6">VKM B-2748</strain>
    </source>
</reference>
<organism evidence="6 7">
    <name type="scientific">Methylopila turkensis</name>
    <dbReference type="NCBI Taxonomy" id="1437816"/>
    <lineage>
        <taxon>Bacteria</taxon>
        <taxon>Pseudomonadati</taxon>
        <taxon>Pseudomonadota</taxon>
        <taxon>Alphaproteobacteria</taxon>
        <taxon>Hyphomicrobiales</taxon>
        <taxon>Methylopilaceae</taxon>
        <taxon>Methylopila</taxon>
    </lineage>
</organism>
<evidence type="ECO:0000256" key="5">
    <source>
        <dbReference type="SAM" id="Phobius"/>
    </source>
</evidence>
<dbReference type="Gene3D" id="1.20.120.550">
    <property type="entry name" value="Membrane associated eicosanoid/glutathione metabolism-like domain"/>
    <property type="match status" value="1"/>
</dbReference>
<dbReference type="AlphaFoldDB" id="A0A9W6JME3"/>
<keyword evidence="3 5" id="KW-1133">Transmembrane helix</keyword>
<gene>
    <name evidence="6" type="ORF">GCM10008174_08120</name>
</gene>
<keyword evidence="7" id="KW-1185">Reference proteome</keyword>
<sequence>MSVQAVLAPLFAQVFLTFGLLLWMGRTRFAAVRAGQVTANAGSPRAFGWPDGAQKAADSFHNQLELPPLFALLVALALITKDADLLFVAMSWIFVASRVVHAVVHNGANRHMSRFRWFALGAVTLILMWIIYAVRVLVA</sequence>
<accession>A0A9W6JME3</accession>
<dbReference type="Proteomes" id="UP001143309">
    <property type="component" value="Unassembled WGS sequence"/>
</dbReference>
<comment type="subcellular location">
    <subcellularLocation>
        <location evidence="1">Membrane</location>
    </subcellularLocation>
</comment>
<dbReference type="SUPFAM" id="SSF161084">
    <property type="entry name" value="MAPEG domain-like"/>
    <property type="match status" value="1"/>
</dbReference>
<dbReference type="InterPro" id="IPR001129">
    <property type="entry name" value="Membr-assoc_MAPEG"/>
</dbReference>
<keyword evidence="2 5" id="KW-0812">Transmembrane</keyword>
<evidence type="ECO:0000256" key="4">
    <source>
        <dbReference type="ARBA" id="ARBA00023136"/>
    </source>
</evidence>
<dbReference type="Pfam" id="PF01124">
    <property type="entry name" value="MAPEG"/>
    <property type="match status" value="1"/>
</dbReference>
<evidence type="ECO:0000313" key="6">
    <source>
        <dbReference type="EMBL" id="GLK79071.1"/>
    </source>
</evidence>
<keyword evidence="4 5" id="KW-0472">Membrane</keyword>
<comment type="caution">
    <text evidence="6">The sequence shown here is derived from an EMBL/GenBank/DDBJ whole genome shotgun (WGS) entry which is preliminary data.</text>
</comment>